<name>A0ABP4TNL6_9ACTN</name>
<evidence type="ECO:0000313" key="3">
    <source>
        <dbReference type="EMBL" id="GAA1691122.1"/>
    </source>
</evidence>
<dbReference type="Proteomes" id="UP001499851">
    <property type="component" value="Unassembled WGS sequence"/>
</dbReference>
<dbReference type="EMBL" id="BAAAQF010000023">
    <property type="protein sequence ID" value="GAA1691122.1"/>
    <property type="molecule type" value="Genomic_DNA"/>
</dbReference>
<keyword evidence="2" id="KW-0472">Membrane</keyword>
<dbReference type="RefSeq" id="WP_344491108.1">
    <property type="nucleotide sequence ID" value="NZ_BAAAQF010000023.1"/>
</dbReference>
<reference evidence="4" key="1">
    <citation type="journal article" date="2019" name="Int. J. Syst. Evol. Microbiol.">
        <title>The Global Catalogue of Microorganisms (GCM) 10K type strain sequencing project: providing services to taxonomists for standard genome sequencing and annotation.</title>
        <authorList>
            <consortium name="The Broad Institute Genomics Platform"/>
            <consortium name="The Broad Institute Genome Sequencing Center for Infectious Disease"/>
            <person name="Wu L."/>
            <person name="Ma J."/>
        </authorList>
    </citation>
    <scope>NUCLEOTIDE SEQUENCE [LARGE SCALE GENOMIC DNA]</scope>
    <source>
        <strain evidence="4">JCM 16001</strain>
    </source>
</reference>
<evidence type="ECO:0000256" key="2">
    <source>
        <dbReference type="SAM" id="Phobius"/>
    </source>
</evidence>
<feature type="compositionally biased region" description="Gly residues" evidence="1">
    <location>
        <begin position="61"/>
        <end position="71"/>
    </location>
</feature>
<feature type="transmembrane region" description="Helical" evidence="2">
    <location>
        <begin position="27"/>
        <end position="49"/>
    </location>
</feature>
<gene>
    <name evidence="3" type="ORF">GCM10009830_43540</name>
</gene>
<proteinExistence type="predicted"/>
<evidence type="ECO:0000256" key="1">
    <source>
        <dbReference type="SAM" id="MobiDB-lite"/>
    </source>
</evidence>
<organism evidence="3 4">
    <name type="scientific">Glycomyces endophyticus</name>
    <dbReference type="NCBI Taxonomy" id="480996"/>
    <lineage>
        <taxon>Bacteria</taxon>
        <taxon>Bacillati</taxon>
        <taxon>Actinomycetota</taxon>
        <taxon>Actinomycetes</taxon>
        <taxon>Glycomycetales</taxon>
        <taxon>Glycomycetaceae</taxon>
        <taxon>Glycomyces</taxon>
    </lineage>
</organism>
<comment type="caution">
    <text evidence="3">The sequence shown here is derived from an EMBL/GenBank/DDBJ whole genome shotgun (WGS) entry which is preliminary data.</text>
</comment>
<feature type="region of interest" description="Disordered" evidence="1">
    <location>
        <begin position="1"/>
        <end position="24"/>
    </location>
</feature>
<sequence>MTYPSQPGYPSPYGQQPPPGGQQQNSLWLIGGSIVLVLVILMTVVLLVVQQSQNDDSADGGSDGGSEGTDGGGDEGGDEGTDHSGMGTVEINADACAAFDLSTFEAEYGSYSPDDTYTSSSTTGGLASVTCQYYNEDYTSVYITVTDWEDASDVVDWVNSDADYYNEENGYTMSEYTDFGDAGTLYSTDYGDSGTTTLHVALGSLDVSTYTTLYEAESISNESGVAVLEDFVRQADVLFADYK</sequence>
<keyword evidence="2" id="KW-1133">Transmembrane helix</keyword>
<feature type="region of interest" description="Disordered" evidence="1">
    <location>
        <begin position="54"/>
        <end position="87"/>
    </location>
</feature>
<keyword evidence="2" id="KW-0812">Transmembrane</keyword>
<protein>
    <recommendedName>
        <fullName evidence="5">DUF3558 domain-containing protein</fullName>
    </recommendedName>
</protein>
<evidence type="ECO:0000313" key="4">
    <source>
        <dbReference type="Proteomes" id="UP001499851"/>
    </source>
</evidence>
<accession>A0ABP4TNL6</accession>
<keyword evidence="4" id="KW-1185">Reference proteome</keyword>
<feature type="compositionally biased region" description="Pro residues" evidence="1">
    <location>
        <begin position="7"/>
        <end position="20"/>
    </location>
</feature>
<evidence type="ECO:0008006" key="5">
    <source>
        <dbReference type="Google" id="ProtNLM"/>
    </source>
</evidence>